<dbReference type="FunCoup" id="A0A2J7Q888">
    <property type="interactions" value="83"/>
</dbReference>
<gene>
    <name evidence="4" type="ORF">B7P43_G15130</name>
</gene>
<proteinExistence type="inferred from homology"/>
<reference evidence="4 5" key="1">
    <citation type="submission" date="2017-12" db="EMBL/GenBank/DDBJ databases">
        <title>Hemimetabolous genomes reveal molecular basis of termite eusociality.</title>
        <authorList>
            <person name="Harrison M.C."/>
            <person name="Jongepier E."/>
            <person name="Robertson H.M."/>
            <person name="Arning N."/>
            <person name="Bitard-Feildel T."/>
            <person name="Chao H."/>
            <person name="Childers C.P."/>
            <person name="Dinh H."/>
            <person name="Doddapaneni H."/>
            <person name="Dugan S."/>
            <person name="Gowin J."/>
            <person name="Greiner C."/>
            <person name="Han Y."/>
            <person name="Hu H."/>
            <person name="Hughes D.S.T."/>
            <person name="Huylmans A.-K."/>
            <person name="Kemena C."/>
            <person name="Kremer L.P.M."/>
            <person name="Lee S.L."/>
            <person name="Lopez-Ezquerra A."/>
            <person name="Mallet L."/>
            <person name="Monroy-Kuhn J.M."/>
            <person name="Moser A."/>
            <person name="Murali S.C."/>
            <person name="Muzny D.M."/>
            <person name="Otani S."/>
            <person name="Piulachs M.-D."/>
            <person name="Poelchau M."/>
            <person name="Qu J."/>
            <person name="Schaub F."/>
            <person name="Wada-Katsumata A."/>
            <person name="Worley K.C."/>
            <person name="Xie Q."/>
            <person name="Ylla G."/>
            <person name="Poulsen M."/>
            <person name="Gibbs R.A."/>
            <person name="Schal C."/>
            <person name="Richards S."/>
            <person name="Belles X."/>
            <person name="Korb J."/>
            <person name="Bornberg-Bauer E."/>
        </authorList>
    </citation>
    <scope>NUCLEOTIDE SEQUENCE [LARGE SCALE GENOMIC DNA]</scope>
    <source>
        <tissue evidence="4">Whole body</tissue>
    </source>
</reference>
<dbReference type="OrthoDB" id="206950at2759"/>
<comment type="caution">
    <text evidence="4">The sequence shown here is derived from an EMBL/GenBank/DDBJ whole genome shotgun (WGS) entry which is preliminary data.</text>
</comment>
<evidence type="ECO:0008006" key="6">
    <source>
        <dbReference type="Google" id="ProtNLM"/>
    </source>
</evidence>
<dbReference type="Pfam" id="PF15305">
    <property type="entry name" value="IFT43"/>
    <property type="match status" value="1"/>
</dbReference>
<evidence type="ECO:0000256" key="3">
    <source>
        <dbReference type="SAM" id="MobiDB-lite"/>
    </source>
</evidence>
<organism evidence="4 5">
    <name type="scientific">Cryptotermes secundus</name>
    <dbReference type="NCBI Taxonomy" id="105785"/>
    <lineage>
        <taxon>Eukaryota</taxon>
        <taxon>Metazoa</taxon>
        <taxon>Ecdysozoa</taxon>
        <taxon>Arthropoda</taxon>
        <taxon>Hexapoda</taxon>
        <taxon>Insecta</taxon>
        <taxon>Pterygota</taxon>
        <taxon>Neoptera</taxon>
        <taxon>Polyneoptera</taxon>
        <taxon>Dictyoptera</taxon>
        <taxon>Blattodea</taxon>
        <taxon>Blattoidea</taxon>
        <taxon>Termitoidae</taxon>
        <taxon>Kalotermitidae</taxon>
        <taxon>Cryptotermitinae</taxon>
        <taxon>Cryptotermes</taxon>
    </lineage>
</organism>
<dbReference type="GO" id="GO:0005929">
    <property type="term" value="C:cilium"/>
    <property type="evidence" value="ECO:0007669"/>
    <property type="project" value="TreeGrafter"/>
</dbReference>
<dbReference type="AlphaFoldDB" id="A0A2J7Q888"/>
<evidence type="ECO:0000313" key="4">
    <source>
        <dbReference type="EMBL" id="PNF24803.1"/>
    </source>
</evidence>
<keyword evidence="5" id="KW-1185">Reference proteome</keyword>
<dbReference type="InterPro" id="IPR029302">
    <property type="entry name" value="IFT43"/>
</dbReference>
<accession>A0A2J7Q888</accession>
<comment type="similarity">
    <text evidence="1">Belongs to the IFT43 family.</text>
</comment>
<dbReference type="GO" id="GO:0030991">
    <property type="term" value="C:intraciliary transport particle A"/>
    <property type="evidence" value="ECO:0007669"/>
    <property type="project" value="InterPro"/>
</dbReference>
<dbReference type="InParanoid" id="A0A2J7Q888"/>
<feature type="compositionally biased region" description="Polar residues" evidence="3">
    <location>
        <begin position="50"/>
        <end position="65"/>
    </location>
</feature>
<evidence type="ECO:0000256" key="2">
    <source>
        <dbReference type="ARBA" id="ARBA00022794"/>
    </source>
</evidence>
<dbReference type="PANTHER" id="PTHR33724">
    <property type="entry name" value="INTRAFLAGELLAR TRANSPORT PROTEIN 43 HOMOLOG"/>
    <property type="match status" value="1"/>
</dbReference>
<dbReference type="STRING" id="105785.A0A2J7Q888"/>
<feature type="region of interest" description="Disordered" evidence="3">
    <location>
        <begin position="1"/>
        <end position="120"/>
    </location>
</feature>
<sequence length="226" mass="24721">MEFGFDFSPGRKAPPRRGRRAGTSNTSIGAFPPSPERGDIGSTDDVTDSAALNSALTSGFLNSPDKSLDYAGPVAPPRSRKTGGWADEAIKSGKRRSASNLIEQERFRGPDKSKGDSDDDIPIIPELDDLQDEDLASQIAHAPSSTVDRVDTYKELDSDLLKHAAFATLDDVSLRLLTKCLNLESEVKEADTAWTWDLLFTDVASDLHYEWENQTRTNSDKDTASE</sequence>
<evidence type="ECO:0000313" key="5">
    <source>
        <dbReference type="Proteomes" id="UP000235965"/>
    </source>
</evidence>
<dbReference type="GO" id="GO:0035721">
    <property type="term" value="P:intraciliary retrograde transport"/>
    <property type="evidence" value="ECO:0007669"/>
    <property type="project" value="TreeGrafter"/>
</dbReference>
<dbReference type="Proteomes" id="UP000235965">
    <property type="component" value="Unassembled WGS sequence"/>
</dbReference>
<dbReference type="EMBL" id="NEVH01016966">
    <property type="protein sequence ID" value="PNF24803.1"/>
    <property type="molecule type" value="Genomic_DNA"/>
</dbReference>
<dbReference type="PANTHER" id="PTHR33724:SF1">
    <property type="entry name" value="INTRAFLAGELLAR TRANSPORT PROTEIN 43 HOMOLOG"/>
    <property type="match status" value="1"/>
</dbReference>
<keyword evidence="2" id="KW-0970">Cilium biogenesis/degradation</keyword>
<protein>
    <recommendedName>
        <fullName evidence="6">Intraflagellar transport protein 43-like protein</fullName>
    </recommendedName>
</protein>
<evidence type="ECO:0000256" key="1">
    <source>
        <dbReference type="ARBA" id="ARBA00007563"/>
    </source>
</evidence>
<feature type="compositionally biased region" description="Basic and acidic residues" evidence="3">
    <location>
        <begin position="103"/>
        <end position="116"/>
    </location>
</feature>
<name>A0A2J7Q888_9NEOP</name>